<feature type="region of interest" description="Disordered" evidence="1">
    <location>
        <begin position="794"/>
        <end position="833"/>
    </location>
</feature>
<dbReference type="OrthoDB" id="2275718at2759"/>
<feature type="compositionally biased region" description="Acidic residues" evidence="1">
    <location>
        <begin position="286"/>
        <end position="296"/>
    </location>
</feature>
<dbReference type="Proteomes" id="UP000799429">
    <property type="component" value="Unassembled WGS sequence"/>
</dbReference>
<protein>
    <recommendedName>
        <fullName evidence="2">LsmAD domain-containing protein</fullName>
    </recommendedName>
</protein>
<feature type="region of interest" description="Disordered" evidence="1">
    <location>
        <begin position="982"/>
        <end position="1046"/>
    </location>
</feature>
<dbReference type="EMBL" id="MU006092">
    <property type="protein sequence ID" value="KAF2840636.1"/>
    <property type="molecule type" value="Genomic_DNA"/>
</dbReference>
<proteinExistence type="predicted"/>
<evidence type="ECO:0000313" key="4">
    <source>
        <dbReference type="Proteomes" id="UP000799429"/>
    </source>
</evidence>
<gene>
    <name evidence="3" type="ORF">M501DRAFT_930469</name>
</gene>
<evidence type="ECO:0000313" key="3">
    <source>
        <dbReference type="EMBL" id="KAF2840636.1"/>
    </source>
</evidence>
<feature type="compositionally biased region" description="Polar residues" evidence="1">
    <location>
        <begin position="344"/>
        <end position="355"/>
    </location>
</feature>
<dbReference type="GO" id="GO:0003729">
    <property type="term" value="F:mRNA binding"/>
    <property type="evidence" value="ECO:0007669"/>
    <property type="project" value="TreeGrafter"/>
</dbReference>
<sequence length="1046" mass="113514">MNTSNKPIDGTRKQSGSPIDGTQRKPPQKAWAHGTNPLTQRSSNSPSLNGTVNTPKSSTNTKSASTTSKESNTPDRHANDRLLFLFANFIGLTSTITLKNGDKYSGIFSGSSQENPNDIRYVLKMVRRLSSANDQSNGVRDEGYIGNGDEHVMLFDSHDVVDLSVASVSIDKTSKTQNVSGGFKTDADISGNLAIRERNLQRWEPADSGNVDLSLESSPAGWDQFEANERLYGVKSTFDENIYTTKIDRTVPGYKQKEADAERIAREINSSSNTNAHIAEERGQDVIDDSGLDEEDKYSGVRRGGAVSTGNKYTPPARRAPTGHPTVSGAPVDPAIISAQIARPSQQLAKTQPQVESKPAPETAVKPTEAPKTVLPPKSAETKGSEPAKAPVPMKPAADTAQKTAAAPKLSGTGARRGENATQNVENELLDSFRLFSASEKLRVQESQRRKATADKAVKLNDLKKFSQNFKLNTPVPSDLVPILAKDKQKQEQIVEKALRQVEELKSTPPRGTAAAAPAEQRNQRGPPGRFDALPTSPNAQVDRQNMQQRGRPNQPNFSQTVRGERPAQQQNVNNVPRGQGLLSQRLALAQSQHKQGQMIAANMSQATSIHGLNIPPSGGPSAATSGSHTPTSSVSTRFNVGAKEFRPNPGAASFNPSNKSSPKGEPATRPPPPKPTPAKFFGDRKSSPPASRPSIDDAFNPVKRMKKEESENPSKDYSMNDGIPQAYRTHPTWDVSAKNQEKTYQDMFDKTPLTVQSISPAHNMIPNGAMPHHHQLPFHLQHNGPVMQNAHTPNQTPRHVPAQPHHNHNGPHHFEGHPMQFSASNTAHSSPRPPMAQYVPYGTPQAQPVQMYPQMQGYSMSPNPQAVTIRQLPPGAQFVPGPQMGGQMMVSQPSNGPYMNMPPGQPVFMPSPGQGHMFPHNGAPIPTHQGPNGYPSPRPGGAPMMAHQGSQQGHQQVYFVPPGSHAPMFAHNPGVTPMRVPYAQQPQPQHYGTSPHQQHHYPQQHRGTPSTNYVQPMMPTHSMPPQVPPPSGPASHMQEGVEESK</sequence>
<feature type="compositionally biased region" description="Polar residues" evidence="1">
    <location>
        <begin position="536"/>
        <end position="576"/>
    </location>
</feature>
<feature type="compositionally biased region" description="Low complexity" evidence="1">
    <location>
        <begin position="53"/>
        <end position="71"/>
    </location>
</feature>
<feature type="region of interest" description="Disordered" evidence="1">
    <location>
        <begin position="610"/>
        <end position="733"/>
    </location>
</feature>
<feature type="compositionally biased region" description="Polar residues" evidence="1">
    <location>
        <begin position="985"/>
        <end position="995"/>
    </location>
</feature>
<dbReference type="GO" id="GO:0010494">
    <property type="term" value="C:cytoplasmic stress granule"/>
    <property type="evidence" value="ECO:0007669"/>
    <property type="project" value="TreeGrafter"/>
</dbReference>
<dbReference type="AlphaFoldDB" id="A0A9P4SDB3"/>
<reference evidence="3" key="1">
    <citation type="journal article" date="2020" name="Stud. Mycol.">
        <title>101 Dothideomycetes genomes: a test case for predicting lifestyles and emergence of pathogens.</title>
        <authorList>
            <person name="Haridas S."/>
            <person name="Albert R."/>
            <person name="Binder M."/>
            <person name="Bloem J."/>
            <person name="Labutti K."/>
            <person name="Salamov A."/>
            <person name="Andreopoulos B."/>
            <person name="Baker S."/>
            <person name="Barry K."/>
            <person name="Bills G."/>
            <person name="Bluhm B."/>
            <person name="Cannon C."/>
            <person name="Castanera R."/>
            <person name="Culley D."/>
            <person name="Daum C."/>
            <person name="Ezra D."/>
            <person name="Gonzalez J."/>
            <person name="Henrissat B."/>
            <person name="Kuo A."/>
            <person name="Liang C."/>
            <person name="Lipzen A."/>
            <person name="Lutzoni F."/>
            <person name="Magnuson J."/>
            <person name="Mondo S."/>
            <person name="Nolan M."/>
            <person name="Ohm R."/>
            <person name="Pangilinan J."/>
            <person name="Park H.-J."/>
            <person name="Ramirez L."/>
            <person name="Alfaro M."/>
            <person name="Sun H."/>
            <person name="Tritt A."/>
            <person name="Yoshinaga Y."/>
            <person name="Zwiers L.-H."/>
            <person name="Turgeon B."/>
            <person name="Goodwin S."/>
            <person name="Spatafora J."/>
            <person name="Crous P."/>
            <person name="Grigoriev I."/>
        </authorList>
    </citation>
    <scope>NUCLEOTIDE SEQUENCE</scope>
    <source>
        <strain evidence="3">CBS 101060</strain>
    </source>
</reference>
<feature type="domain" description="LsmAD" evidence="2">
    <location>
        <begin position="232"/>
        <end position="304"/>
    </location>
</feature>
<dbReference type="Pfam" id="PF14438">
    <property type="entry name" value="SM-ATX"/>
    <property type="match status" value="1"/>
</dbReference>
<dbReference type="InterPro" id="IPR009604">
    <property type="entry name" value="LsmAD_domain"/>
</dbReference>
<feature type="compositionally biased region" description="Polar residues" evidence="1">
    <location>
        <begin position="629"/>
        <end position="639"/>
    </location>
</feature>
<dbReference type="GO" id="GO:0034063">
    <property type="term" value="P:stress granule assembly"/>
    <property type="evidence" value="ECO:0007669"/>
    <property type="project" value="TreeGrafter"/>
</dbReference>
<comment type="caution">
    <text evidence="3">The sequence shown here is derived from an EMBL/GenBank/DDBJ whole genome shotgun (WGS) entry which is preliminary data.</text>
</comment>
<evidence type="ECO:0000256" key="1">
    <source>
        <dbReference type="SAM" id="MobiDB-lite"/>
    </source>
</evidence>
<keyword evidence="4" id="KW-1185">Reference proteome</keyword>
<feature type="region of interest" description="Disordered" evidence="1">
    <location>
        <begin position="344"/>
        <end position="424"/>
    </location>
</feature>
<dbReference type="PANTHER" id="PTHR12854:SF7">
    <property type="entry name" value="ATAXIN-2 HOMOLOG"/>
    <property type="match status" value="1"/>
</dbReference>
<accession>A0A9P4SDB3</accession>
<feature type="region of interest" description="Disordered" evidence="1">
    <location>
        <begin position="1"/>
        <end position="76"/>
    </location>
</feature>
<organism evidence="3 4">
    <name type="scientific">Patellaria atrata CBS 101060</name>
    <dbReference type="NCBI Taxonomy" id="1346257"/>
    <lineage>
        <taxon>Eukaryota</taxon>
        <taxon>Fungi</taxon>
        <taxon>Dikarya</taxon>
        <taxon>Ascomycota</taxon>
        <taxon>Pezizomycotina</taxon>
        <taxon>Dothideomycetes</taxon>
        <taxon>Dothideomycetes incertae sedis</taxon>
        <taxon>Patellariales</taxon>
        <taxon>Patellariaceae</taxon>
        <taxon>Patellaria</taxon>
    </lineage>
</organism>
<name>A0A9P4SDB3_9PEZI</name>
<dbReference type="InterPro" id="IPR045117">
    <property type="entry name" value="ATXN2-like"/>
</dbReference>
<dbReference type="SMART" id="SM01272">
    <property type="entry name" value="LsmAD"/>
    <property type="match status" value="1"/>
</dbReference>
<feature type="region of interest" description="Disordered" evidence="1">
    <location>
        <begin position="501"/>
        <end position="576"/>
    </location>
</feature>
<dbReference type="PANTHER" id="PTHR12854">
    <property type="entry name" value="ATAXIN 2-RELATED"/>
    <property type="match status" value="1"/>
</dbReference>
<dbReference type="InterPro" id="IPR025852">
    <property type="entry name" value="SM_dom_ATX"/>
</dbReference>
<feature type="compositionally biased region" description="Low complexity" evidence="1">
    <location>
        <begin position="387"/>
        <end position="409"/>
    </location>
</feature>
<feature type="region of interest" description="Disordered" evidence="1">
    <location>
        <begin position="275"/>
        <end position="331"/>
    </location>
</feature>
<evidence type="ECO:0000259" key="2">
    <source>
        <dbReference type="SMART" id="SM01272"/>
    </source>
</evidence>
<feature type="compositionally biased region" description="Low complexity" evidence="1">
    <location>
        <begin position="616"/>
        <end position="628"/>
    </location>
</feature>
<feature type="compositionally biased region" description="Polar residues" evidence="1">
    <location>
        <begin position="36"/>
        <end position="52"/>
    </location>
</feature>
<dbReference type="Pfam" id="PF06741">
    <property type="entry name" value="LsmAD"/>
    <property type="match status" value="1"/>
</dbReference>